<evidence type="ECO:0000256" key="5">
    <source>
        <dbReference type="ARBA" id="ARBA00023136"/>
    </source>
</evidence>
<comment type="subunit">
    <text evidence="8 9">F-type ATPases have 2 components, CF(1) - the catalytic core - and CF(0) - the membrane proton channel. CF(1) has five subunits: alpha(3), beta(3), gamma(1), delta(1), epsilon(1). CF(0) has three main subunits: a, b and c.</text>
</comment>
<dbReference type="NCBIfam" id="TIGR01216">
    <property type="entry name" value="ATP_synt_epsi"/>
    <property type="match status" value="1"/>
</dbReference>
<accession>A0A346AX06</accession>
<feature type="domain" description="ATP synthase F1 complex delta/epsilon subunit N-terminal" evidence="11">
    <location>
        <begin position="9"/>
        <end position="86"/>
    </location>
</feature>
<comment type="function">
    <text evidence="8">Produces ATP from ADP in the presence of a proton gradient across the membrane.</text>
</comment>
<evidence type="ECO:0000259" key="10">
    <source>
        <dbReference type="Pfam" id="PF00401"/>
    </source>
</evidence>
<dbReference type="Proteomes" id="UP000254337">
    <property type="component" value="Chromosome"/>
</dbReference>
<dbReference type="Pfam" id="PF00401">
    <property type="entry name" value="ATP-synt_DE"/>
    <property type="match status" value="1"/>
</dbReference>
<dbReference type="CDD" id="cd12152">
    <property type="entry name" value="F1-ATPase_delta"/>
    <property type="match status" value="1"/>
</dbReference>
<dbReference type="InterPro" id="IPR001469">
    <property type="entry name" value="ATP_synth_F1_dsu/esu"/>
</dbReference>
<evidence type="ECO:0000256" key="6">
    <source>
        <dbReference type="ARBA" id="ARBA00023196"/>
    </source>
</evidence>
<proteinExistence type="inferred from homology"/>
<keyword evidence="3 8" id="KW-0813">Transport</keyword>
<keyword evidence="8" id="KW-0375">Hydrogen ion transport</keyword>
<dbReference type="GO" id="GO:0005524">
    <property type="term" value="F:ATP binding"/>
    <property type="evidence" value="ECO:0007669"/>
    <property type="project" value="UniProtKB-UniRule"/>
</dbReference>
<dbReference type="SUPFAM" id="SSF51344">
    <property type="entry name" value="Epsilon subunit of F1F0-ATP synthase N-terminal domain"/>
    <property type="match status" value="1"/>
</dbReference>
<reference evidence="12 13" key="1">
    <citation type="submission" date="2018-05" db="EMBL/GenBank/DDBJ databases">
        <title>Complete genome sequence of Megasphaera sp. AJH120T, isolated from the ceca of a chicken.</title>
        <authorList>
            <person name="Maki J."/>
            <person name="Looft T."/>
        </authorList>
    </citation>
    <scope>NUCLEOTIDE SEQUENCE [LARGE SCALE GENOMIC DNA]</scope>
    <source>
        <strain evidence="12 13">AJH120</strain>
    </source>
</reference>
<dbReference type="EMBL" id="CP029462">
    <property type="protein sequence ID" value="AXL20399.1"/>
    <property type="molecule type" value="Genomic_DNA"/>
</dbReference>
<keyword evidence="7 8" id="KW-0066">ATP synthesis</keyword>
<feature type="domain" description="ATP synthase epsilon subunit C-terminal" evidence="10">
    <location>
        <begin position="90"/>
        <end position="135"/>
    </location>
</feature>
<dbReference type="InterPro" id="IPR036771">
    <property type="entry name" value="ATPsynth_dsu/esu_N"/>
</dbReference>
<evidence type="ECO:0000256" key="3">
    <source>
        <dbReference type="ARBA" id="ARBA00022448"/>
    </source>
</evidence>
<evidence type="ECO:0000259" key="11">
    <source>
        <dbReference type="Pfam" id="PF02823"/>
    </source>
</evidence>
<keyword evidence="4 8" id="KW-0406">Ion transport</keyword>
<dbReference type="NCBIfam" id="NF009980">
    <property type="entry name" value="PRK13446.1"/>
    <property type="match status" value="1"/>
</dbReference>
<keyword evidence="8" id="KW-1003">Cell membrane</keyword>
<dbReference type="GO" id="GO:0046933">
    <property type="term" value="F:proton-transporting ATP synthase activity, rotational mechanism"/>
    <property type="evidence" value="ECO:0007669"/>
    <property type="project" value="UniProtKB-UniRule"/>
</dbReference>
<gene>
    <name evidence="8" type="primary">atpC</name>
    <name evidence="12" type="ORF">DKB62_01770</name>
</gene>
<evidence type="ECO:0000313" key="13">
    <source>
        <dbReference type="Proteomes" id="UP000254337"/>
    </source>
</evidence>
<evidence type="ECO:0000313" key="12">
    <source>
        <dbReference type="EMBL" id="AXL20399.1"/>
    </source>
</evidence>
<sequence>MAEKGKTIRLEVITPDAAVLNEDVEFVLVRALDGDLGIMPNHAPLIASLDIWPLMYDVGGQRHCLSVASGFLEVSNNAITVITPAAEKPEDIDVERAEAAQQRAEALLHSQRKDIDVHRAEMALKRALCRLDTAKKYGGH</sequence>
<keyword evidence="13" id="KW-1185">Reference proteome</keyword>
<dbReference type="Gene3D" id="2.60.15.10">
    <property type="entry name" value="F0F1 ATP synthase delta/epsilon subunit, N-terminal"/>
    <property type="match status" value="1"/>
</dbReference>
<evidence type="ECO:0000256" key="2">
    <source>
        <dbReference type="ARBA" id="ARBA00005712"/>
    </source>
</evidence>
<dbReference type="OrthoDB" id="9804110at2"/>
<dbReference type="NCBIfam" id="NF001846">
    <property type="entry name" value="PRK00571.1-3"/>
    <property type="match status" value="1"/>
</dbReference>
<evidence type="ECO:0000256" key="8">
    <source>
        <dbReference type="HAMAP-Rule" id="MF_00530"/>
    </source>
</evidence>
<keyword evidence="5 8" id="KW-0472">Membrane</keyword>
<dbReference type="HAMAP" id="MF_00530">
    <property type="entry name" value="ATP_synth_epsil_bac"/>
    <property type="match status" value="1"/>
</dbReference>
<evidence type="ECO:0000256" key="4">
    <source>
        <dbReference type="ARBA" id="ARBA00023065"/>
    </source>
</evidence>
<dbReference type="InterPro" id="IPR036794">
    <property type="entry name" value="ATP_F1_dsu/esu_C_sf"/>
</dbReference>
<dbReference type="Pfam" id="PF02823">
    <property type="entry name" value="ATP-synt_DE_N"/>
    <property type="match status" value="1"/>
</dbReference>
<organism evidence="12 13">
    <name type="scientific">Megasphaera stantonii</name>
    <dbReference type="NCBI Taxonomy" id="2144175"/>
    <lineage>
        <taxon>Bacteria</taxon>
        <taxon>Bacillati</taxon>
        <taxon>Bacillota</taxon>
        <taxon>Negativicutes</taxon>
        <taxon>Veillonellales</taxon>
        <taxon>Veillonellaceae</taxon>
        <taxon>Megasphaera</taxon>
    </lineage>
</organism>
<dbReference type="AlphaFoldDB" id="A0A346AX06"/>
<evidence type="ECO:0000256" key="7">
    <source>
        <dbReference type="ARBA" id="ARBA00023310"/>
    </source>
</evidence>
<dbReference type="PANTHER" id="PTHR13822">
    <property type="entry name" value="ATP SYNTHASE DELTA/EPSILON CHAIN"/>
    <property type="match status" value="1"/>
</dbReference>
<dbReference type="KEGG" id="meg:DKB62_01770"/>
<evidence type="ECO:0000256" key="9">
    <source>
        <dbReference type="RuleBase" id="RU003656"/>
    </source>
</evidence>
<name>A0A346AX06_9FIRM</name>
<comment type="similarity">
    <text evidence="2 8 9">Belongs to the ATPase epsilon chain family.</text>
</comment>
<dbReference type="RefSeq" id="WP_095630158.1">
    <property type="nucleotide sequence ID" value="NZ_CALYAU010000003.1"/>
</dbReference>
<protein>
    <recommendedName>
        <fullName evidence="8">ATP synthase epsilon chain</fullName>
    </recommendedName>
    <alternativeName>
        <fullName evidence="8">ATP synthase F1 sector epsilon subunit</fullName>
    </alternativeName>
    <alternativeName>
        <fullName evidence="8">F-ATPase epsilon subunit</fullName>
    </alternativeName>
</protein>
<dbReference type="GO" id="GO:0005886">
    <property type="term" value="C:plasma membrane"/>
    <property type="evidence" value="ECO:0007669"/>
    <property type="project" value="UniProtKB-SubCell"/>
</dbReference>
<evidence type="ECO:0000256" key="1">
    <source>
        <dbReference type="ARBA" id="ARBA00004202"/>
    </source>
</evidence>
<dbReference type="InterPro" id="IPR020547">
    <property type="entry name" value="ATP_synth_F1_esu_C"/>
</dbReference>
<dbReference type="PANTHER" id="PTHR13822:SF10">
    <property type="entry name" value="ATP SYNTHASE EPSILON CHAIN, CHLOROPLASTIC"/>
    <property type="match status" value="1"/>
</dbReference>
<comment type="subcellular location">
    <subcellularLocation>
        <location evidence="1 8">Cell membrane</location>
        <topology evidence="1 8">Peripheral membrane protein</topology>
    </subcellularLocation>
</comment>
<dbReference type="Gene3D" id="1.20.5.440">
    <property type="entry name" value="ATP synthase delta/epsilon subunit, C-terminal domain"/>
    <property type="match status" value="1"/>
</dbReference>
<keyword evidence="6 8" id="KW-0139">CF(1)</keyword>
<dbReference type="GO" id="GO:0045259">
    <property type="term" value="C:proton-transporting ATP synthase complex"/>
    <property type="evidence" value="ECO:0007669"/>
    <property type="project" value="UniProtKB-KW"/>
</dbReference>
<dbReference type="SUPFAM" id="SSF46604">
    <property type="entry name" value="Epsilon subunit of F1F0-ATP synthase C-terminal domain"/>
    <property type="match status" value="1"/>
</dbReference>
<dbReference type="InterPro" id="IPR020546">
    <property type="entry name" value="ATP_synth_F1_dsu/esu_N"/>
</dbReference>